<gene>
    <name evidence="1" type="ORF">UFOPK2169_01152</name>
</gene>
<evidence type="ECO:0000313" key="1">
    <source>
        <dbReference type="EMBL" id="CAB4657200.1"/>
    </source>
</evidence>
<proteinExistence type="predicted"/>
<organism evidence="1">
    <name type="scientific">freshwater metagenome</name>
    <dbReference type="NCBI Taxonomy" id="449393"/>
    <lineage>
        <taxon>unclassified sequences</taxon>
        <taxon>metagenomes</taxon>
        <taxon>ecological metagenomes</taxon>
    </lineage>
</organism>
<protein>
    <submittedName>
        <fullName evidence="1">Unannotated protein</fullName>
    </submittedName>
</protein>
<reference evidence="1" key="1">
    <citation type="submission" date="2020-05" db="EMBL/GenBank/DDBJ databases">
        <authorList>
            <person name="Chiriac C."/>
            <person name="Salcher M."/>
            <person name="Ghai R."/>
            <person name="Kavagutti S V."/>
        </authorList>
    </citation>
    <scope>NUCLEOTIDE SEQUENCE</scope>
</reference>
<dbReference type="AlphaFoldDB" id="A0A6J6L5B0"/>
<name>A0A6J6L5B0_9ZZZZ</name>
<dbReference type="EMBL" id="CAEZWE010000048">
    <property type="protein sequence ID" value="CAB4657200.1"/>
    <property type="molecule type" value="Genomic_DNA"/>
</dbReference>
<accession>A0A6J6L5B0</accession>
<sequence>MVLVAEVEVCQADVMPLPGANTSRQAPKFEYDARASVVVVAPTVSAEFTLLAGDTVHASTLEFPAAATTVMPSRNARSIAAFNESLLPAPRLRFMTAGVVV</sequence>